<dbReference type="FunFam" id="1.10.472.10:FF:000001">
    <property type="entry name" value="G2/mitotic-specific cyclin"/>
    <property type="match status" value="1"/>
</dbReference>
<evidence type="ECO:0000259" key="6">
    <source>
        <dbReference type="SMART" id="SM00385"/>
    </source>
</evidence>
<protein>
    <submittedName>
        <fullName evidence="7">Mitotic cyclin, putative</fullName>
    </submittedName>
</protein>
<dbReference type="PANTHER" id="PTHR10177">
    <property type="entry name" value="CYCLINS"/>
    <property type="match status" value="1"/>
</dbReference>
<dbReference type="Pfam" id="PF00134">
    <property type="entry name" value="Cyclin_N"/>
    <property type="match status" value="1"/>
</dbReference>
<evidence type="ECO:0000256" key="3">
    <source>
        <dbReference type="ARBA" id="ARBA00023306"/>
    </source>
</evidence>
<keyword evidence="3" id="KW-0131">Cell cycle</keyword>
<comment type="similarity">
    <text evidence="4">Belongs to the cyclin family.</text>
</comment>
<keyword evidence="1" id="KW-0132">Cell division</keyword>
<dbReference type="VEuPathDB" id="TriTrypDB:BSAL_42130"/>
<keyword evidence="8" id="KW-1185">Reference proteome</keyword>
<organism evidence="7 8">
    <name type="scientific">Bodo saltans</name>
    <name type="common">Flagellated protozoan</name>
    <dbReference type="NCBI Taxonomy" id="75058"/>
    <lineage>
        <taxon>Eukaryota</taxon>
        <taxon>Discoba</taxon>
        <taxon>Euglenozoa</taxon>
        <taxon>Kinetoplastea</taxon>
        <taxon>Metakinetoplastina</taxon>
        <taxon>Eubodonida</taxon>
        <taxon>Bodonidae</taxon>
        <taxon>Bodo</taxon>
    </lineage>
</organism>
<dbReference type="InterPro" id="IPR039361">
    <property type="entry name" value="Cyclin"/>
</dbReference>
<gene>
    <name evidence="7" type="ORF">BSAL_42130</name>
</gene>
<feature type="region of interest" description="Disordered" evidence="5">
    <location>
        <begin position="1"/>
        <end position="38"/>
    </location>
</feature>
<evidence type="ECO:0000256" key="2">
    <source>
        <dbReference type="ARBA" id="ARBA00023127"/>
    </source>
</evidence>
<dbReference type="OrthoDB" id="5590282at2759"/>
<keyword evidence="2 4" id="KW-0195">Cyclin</keyword>
<dbReference type="SUPFAM" id="SSF47954">
    <property type="entry name" value="Cyclin-like"/>
    <property type="match status" value="1"/>
</dbReference>
<dbReference type="GO" id="GO:0051301">
    <property type="term" value="P:cell division"/>
    <property type="evidence" value="ECO:0007669"/>
    <property type="project" value="UniProtKB-KW"/>
</dbReference>
<feature type="region of interest" description="Disordered" evidence="5">
    <location>
        <begin position="53"/>
        <end position="86"/>
    </location>
</feature>
<dbReference type="Proteomes" id="UP000051952">
    <property type="component" value="Unassembled WGS sequence"/>
</dbReference>
<evidence type="ECO:0000313" key="8">
    <source>
        <dbReference type="Proteomes" id="UP000051952"/>
    </source>
</evidence>
<feature type="domain" description="Cyclin-like" evidence="6">
    <location>
        <begin position="281"/>
        <end position="365"/>
    </location>
</feature>
<dbReference type="InterPro" id="IPR006671">
    <property type="entry name" value="Cyclin_N"/>
</dbReference>
<dbReference type="AlphaFoldDB" id="A0A0S4JSJ6"/>
<reference evidence="8" key="1">
    <citation type="submission" date="2015-09" db="EMBL/GenBank/DDBJ databases">
        <authorList>
            <consortium name="Pathogen Informatics"/>
        </authorList>
    </citation>
    <scope>NUCLEOTIDE SEQUENCE [LARGE SCALE GENOMIC DNA]</scope>
    <source>
        <strain evidence="8">Lake Konstanz</strain>
    </source>
</reference>
<dbReference type="EMBL" id="CYKH01002144">
    <property type="protein sequence ID" value="CUG93336.1"/>
    <property type="molecule type" value="Genomic_DNA"/>
</dbReference>
<evidence type="ECO:0000256" key="5">
    <source>
        <dbReference type="SAM" id="MobiDB-lite"/>
    </source>
</evidence>
<dbReference type="SMART" id="SM00385">
    <property type="entry name" value="CYCLIN"/>
    <property type="match status" value="1"/>
</dbReference>
<proteinExistence type="inferred from homology"/>
<dbReference type="InterPro" id="IPR048258">
    <property type="entry name" value="Cyclins_cyclin-box"/>
</dbReference>
<dbReference type="Gene3D" id="1.10.472.10">
    <property type="entry name" value="Cyclin-like"/>
    <property type="match status" value="2"/>
</dbReference>
<evidence type="ECO:0000313" key="7">
    <source>
        <dbReference type="EMBL" id="CUG93336.1"/>
    </source>
</evidence>
<sequence length="499" mass="55468">MSRSSGLVEVDWNTVAGAQNQPQISHYDPSAASRKEAPDAICGAGAAARTLQHYPAPAASNNDRLGSRQRSMRRPASSAGGKPYSPVAGVSQSFASPLRPMSLLEYQEALKKLSLDDIAVEERIRALTMHLVPEAFQLVEPVRLQSTSARQFIDLVMKIQTRNIRQGLGLSLEEFRQRVRREVQPSSTNAENVLLQMIQELGPQTKAQVKDMFDLRSSMESFVEQLETIELPVGNTIAFTSKYLSKVIDNLCEMDNGVPILPFFDVVQNEVTPKMRCILVEWLFDISTRFKFCQETIFLALALMDRYMMIQRVTRSESQLVAIAALVVAAKYEEVYPPEIKEFAYMTADVFSNTDIIRMERQLFVRLQYGVTVATVNSIATSLLAEQDPRPCGLQAMVVYYLCILVALYSHLGQHSQANLAAAVVYISRMWLNIPTGDLAMDTQKLVPLVLNFLGSVSANSRPGQMIVKHFSTAEQMYISTLAIPDSVKALVASAVVMV</sequence>
<name>A0A0S4JSJ6_BODSA</name>
<evidence type="ECO:0000256" key="1">
    <source>
        <dbReference type="ARBA" id="ARBA00022618"/>
    </source>
</evidence>
<dbReference type="InterPro" id="IPR013763">
    <property type="entry name" value="Cyclin-like_dom"/>
</dbReference>
<dbReference type="PROSITE" id="PS00292">
    <property type="entry name" value="CYCLINS"/>
    <property type="match status" value="1"/>
</dbReference>
<dbReference type="InterPro" id="IPR036915">
    <property type="entry name" value="Cyclin-like_sf"/>
</dbReference>
<accession>A0A0S4JSJ6</accession>
<evidence type="ECO:0000256" key="4">
    <source>
        <dbReference type="RuleBase" id="RU000383"/>
    </source>
</evidence>